<organism evidence="3 4">
    <name type="scientific">Mucuna pruriens</name>
    <name type="common">Velvet bean</name>
    <name type="synonym">Dolichos pruriens</name>
    <dbReference type="NCBI Taxonomy" id="157652"/>
    <lineage>
        <taxon>Eukaryota</taxon>
        <taxon>Viridiplantae</taxon>
        <taxon>Streptophyta</taxon>
        <taxon>Embryophyta</taxon>
        <taxon>Tracheophyta</taxon>
        <taxon>Spermatophyta</taxon>
        <taxon>Magnoliopsida</taxon>
        <taxon>eudicotyledons</taxon>
        <taxon>Gunneridae</taxon>
        <taxon>Pentapetalae</taxon>
        <taxon>rosids</taxon>
        <taxon>fabids</taxon>
        <taxon>Fabales</taxon>
        <taxon>Fabaceae</taxon>
        <taxon>Papilionoideae</taxon>
        <taxon>50 kb inversion clade</taxon>
        <taxon>NPAAA clade</taxon>
        <taxon>indigoferoid/millettioid clade</taxon>
        <taxon>Phaseoleae</taxon>
        <taxon>Mucuna</taxon>
    </lineage>
</organism>
<dbReference type="STRING" id="157652.A0A371H308"/>
<feature type="domain" description="Reverse transcriptase Ty1/copia-type" evidence="1">
    <location>
        <begin position="41"/>
        <end position="91"/>
    </location>
</feature>
<feature type="domain" description="F-box protein At3g26010-like beta-propeller" evidence="2">
    <location>
        <begin position="264"/>
        <end position="351"/>
    </location>
</feature>
<protein>
    <submittedName>
        <fullName evidence="3">Copia protein</fullName>
    </submittedName>
</protein>
<keyword evidence="4" id="KW-1185">Reference proteome</keyword>
<dbReference type="AlphaFoldDB" id="A0A371H308"/>
<comment type="caution">
    <text evidence="3">The sequence shown here is derived from an EMBL/GenBank/DDBJ whole genome shotgun (WGS) entry which is preliminary data.</text>
</comment>
<accession>A0A371H308</accession>
<dbReference type="InterPro" id="IPR056592">
    <property type="entry name" value="Beta-prop_At3g26010-like"/>
</dbReference>
<dbReference type="OrthoDB" id="7473114at2759"/>
<dbReference type="Pfam" id="PF07727">
    <property type="entry name" value="RVT_2"/>
    <property type="match status" value="1"/>
</dbReference>
<dbReference type="Proteomes" id="UP000257109">
    <property type="component" value="Unassembled WGS sequence"/>
</dbReference>
<evidence type="ECO:0000313" key="4">
    <source>
        <dbReference type="Proteomes" id="UP000257109"/>
    </source>
</evidence>
<dbReference type="PANTHER" id="PTHR11439:SF517">
    <property type="entry name" value="CYSTEINE-RICH RLK (RECEPTOR-LIKE PROTEIN KINASE) 8"/>
    <property type="match status" value="1"/>
</dbReference>
<dbReference type="InterPro" id="IPR013103">
    <property type="entry name" value="RVT_2"/>
</dbReference>
<dbReference type="CDD" id="cd09272">
    <property type="entry name" value="RNase_HI_RT_Ty1"/>
    <property type="match status" value="1"/>
</dbReference>
<evidence type="ECO:0000259" key="1">
    <source>
        <dbReference type="Pfam" id="PF07727"/>
    </source>
</evidence>
<name>A0A371H308_MUCPR</name>
<evidence type="ECO:0000259" key="2">
    <source>
        <dbReference type="Pfam" id="PF24750"/>
    </source>
</evidence>
<gene>
    <name evidence="3" type="primary">GIP</name>
    <name evidence="3" type="ORF">CR513_20079</name>
</gene>
<dbReference type="Pfam" id="PF24750">
    <property type="entry name" value="b-prop_At3g26010-like"/>
    <property type="match status" value="1"/>
</dbReference>
<dbReference type="PANTHER" id="PTHR11439">
    <property type="entry name" value="GAG-POL-RELATED RETROTRANSPOSON"/>
    <property type="match status" value="1"/>
</dbReference>
<reference evidence="3" key="1">
    <citation type="submission" date="2018-05" db="EMBL/GenBank/DDBJ databases">
        <title>Draft genome of Mucuna pruriens seed.</title>
        <authorList>
            <person name="Nnadi N.E."/>
            <person name="Vos R."/>
            <person name="Hasami M.H."/>
            <person name="Devisetty U.K."/>
            <person name="Aguiy J.C."/>
        </authorList>
    </citation>
    <scope>NUCLEOTIDE SEQUENCE [LARGE SCALE GENOMIC DNA]</scope>
    <source>
        <strain evidence="3">JCA_2017</strain>
    </source>
</reference>
<dbReference type="EMBL" id="QJKJ01003720">
    <property type="protein sequence ID" value="RDX97171.1"/>
    <property type="molecule type" value="Genomic_DNA"/>
</dbReference>
<sequence>MNVVHSLLTRSDCDPTTFEEAIKESKWRKAMDEKIAAIERNNTWELTDLPKGHKTIGVKWVYKTKLKENGDADKNKALLVAKGYNNYARDQDDRKSTLGYVFMIGSRAVSWSLKKQPIVTLSTTKVEFVVVSSCACQAIWVRKILEELCFKQQGPTLIYCDKSSAIKFSKNPVLHGRSKHIDVKYHFLRNLSNDGIINLIFYRSEDQVVDIFTKPLKAPLFQKLQKLLVHGVQQGHQNRELHHRREWRMLSCWHRAKGWCAVVAVKPLQRVYVCNPSNREWVKLQWPWPVSHYDINIRGMALALAFDIDPSNDTFKLVRIKQVEEEEEELYLTFELYSSEEGLWRKSSETC</sequence>
<feature type="non-terminal residue" evidence="3">
    <location>
        <position position="1"/>
    </location>
</feature>
<evidence type="ECO:0000313" key="3">
    <source>
        <dbReference type="EMBL" id="RDX97171.1"/>
    </source>
</evidence>
<proteinExistence type="predicted"/>